<reference evidence="1" key="1">
    <citation type="submission" date="2018-05" db="EMBL/GenBank/DDBJ databases">
        <title>Draft genome of Mucuna pruriens seed.</title>
        <authorList>
            <person name="Nnadi N.E."/>
            <person name="Vos R."/>
            <person name="Hasami M.H."/>
            <person name="Devisetty U.K."/>
            <person name="Aguiy J.C."/>
        </authorList>
    </citation>
    <scope>NUCLEOTIDE SEQUENCE [LARGE SCALE GENOMIC DNA]</scope>
    <source>
        <strain evidence="1">JCA_2017</strain>
    </source>
</reference>
<protein>
    <recommendedName>
        <fullName evidence="3">Retrotransposon gag domain-containing protein</fullName>
    </recommendedName>
</protein>
<gene>
    <name evidence="1" type="ORF">CR513_01050</name>
</gene>
<comment type="caution">
    <text evidence="1">The sequence shown here is derived from an EMBL/GenBank/DDBJ whole genome shotgun (WGS) entry which is preliminary data.</text>
</comment>
<accession>A0A371IFX1</accession>
<keyword evidence="2" id="KW-1185">Reference proteome</keyword>
<name>A0A371IFX1_MUCPR</name>
<dbReference type="AlphaFoldDB" id="A0A371IFX1"/>
<evidence type="ECO:0008006" key="3">
    <source>
        <dbReference type="Google" id="ProtNLM"/>
    </source>
</evidence>
<dbReference type="PANTHER" id="PTHR33223">
    <property type="entry name" value="CCHC-TYPE DOMAIN-CONTAINING PROTEIN"/>
    <property type="match status" value="1"/>
</dbReference>
<feature type="non-terminal residue" evidence="1">
    <location>
        <position position="1"/>
    </location>
</feature>
<dbReference type="Proteomes" id="UP000257109">
    <property type="component" value="Unassembled WGS sequence"/>
</dbReference>
<proteinExistence type="predicted"/>
<organism evidence="1 2">
    <name type="scientific">Mucuna pruriens</name>
    <name type="common">Velvet bean</name>
    <name type="synonym">Dolichos pruriens</name>
    <dbReference type="NCBI Taxonomy" id="157652"/>
    <lineage>
        <taxon>Eukaryota</taxon>
        <taxon>Viridiplantae</taxon>
        <taxon>Streptophyta</taxon>
        <taxon>Embryophyta</taxon>
        <taxon>Tracheophyta</taxon>
        <taxon>Spermatophyta</taxon>
        <taxon>Magnoliopsida</taxon>
        <taxon>eudicotyledons</taxon>
        <taxon>Gunneridae</taxon>
        <taxon>Pentapetalae</taxon>
        <taxon>rosids</taxon>
        <taxon>fabids</taxon>
        <taxon>Fabales</taxon>
        <taxon>Fabaceae</taxon>
        <taxon>Papilionoideae</taxon>
        <taxon>50 kb inversion clade</taxon>
        <taxon>NPAAA clade</taxon>
        <taxon>indigoferoid/millettioid clade</taxon>
        <taxon>Phaseoleae</taxon>
        <taxon>Mucuna</taxon>
    </lineage>
</organism>
<dbReference type="PANTHER" id="PTHR33223:SF3">
    <property type="match status" value="1"/>
</dbReference>
<dbReference type="EMBL" id="QJKJ01000167">
    <property type="protein sequence ID" value="RDY13959.1"/>
    <property type="molecule type" value="Genomic_DNA"/>
</dbReference>
<sequence>MKAFPFSLEGVAKDWLYLQLVLFRTLGDMKRIFLEKFFLASRTATIRKEICRGLMMMDHSMIDAASGGALMDKTPATARQLISNMASKTQQFETSGTRSSLVVNEAETIDNLRLENQLTELTSLARQLAVGQH</sequence>
<evidence type="ECO:0000313" key="2">
    <source>
        <dbReference type="Proteomes" id="UP000257109"/>
    </source>
</evidence>
<evidence type="ECO:0000313" key="1">
    <source>
        <dbReference type="EMBL" id="RDY13959.1"/>
    </source>
</evidence>